<gene>
    <name evidence="2" type="ORF">GCU69_27270</name>
</gene>
<feature type="compositionally biased region" description="Gly residues" evidence="1">
    <location>
        <begin position="129"/>
        <end position="147"/>
    </location>
</feature>
<name>A0ABQ7FBQ4_9ACTN</name>
<protein>
    <submittedName>
        <fullName evidence="2">Uncharacterized protein</fullName>
    </submittedName>
</protein>
<dbReference type="RefSeq" id="WP_156207423.1">
    <property type="nucleotide sequence ID" value="NZ_WHPN01000392.1"/>
</dbReference>
<reference evidence="2 3" key="1">
    <citation type="submission" date="2019-10" db="EMBL/GenBank/DDBJ databases">
        <title>Streptomyces tenebrisbrunneis sp.nov., an endogenous actinomycete isolated from of Lycium ruthenicum.</title>
        <authorList>
            <person name="Ma L."/>
        </authorList>
    </citation>
    <scope>NUCLEOTIDE SEQUENCE [LARGE SCALE GENOMIC DNA]</scope>
    <source>
        <strain evidence="2 3">TRM 66187</strain>
    </source>
</reference>
<evidence type="ECO:0000313" key="3">
    <source>
        <dbReference type="Proteomes" id="UP000621266"/>
    </source>
</evidence>
<evidence type="ECO:0000256" key="1">
    <source>
        <dbReference type="SAM" id="MobiDB-lite"/>
    </source>
</evidence>
<comment type="caution">
    <text evidence="2">The sequence shown here is derived from an EMBL/GenBank/DDBJ whole genome shotgun (WGS) entry which is preliminary data.</text>
</comment>
<evidence type="ECO:0000313" key="2">
    <source>
        <dbReference type="EMBL" id="KAF4405977.1"/>
    </source>
</evidence>
<feature type="compositionally biased region" description="Low complexity" evidence="1">
    <location>
        <begin position="59"/>
        <end position="88"/>
    </location>
</feature>
<feature type="region of interest" description="Disordered" evidence="1">
    <location>
        <begin position="128"/>
        <end position="151"/>
    </location>
</feature>
<feature type="compositionally biased region" description="Pro residues" evidence="1">
    <location>
        <begin position="36"/>
        <end position="45"/>
    </location>
</feature>
<feature type="region of interest" description="Disordered" evidence="1">
    <location>
        <begin position="1"/>
        <end position="104"/>
    </location>
</feature>
<dbReference type="EMBL" id="WHPN01000392">
    <property type="protein sequence ID" value="KAF4405977.1"/>
    <property type="molecule type" value="Genomic_DNA"/>
</dbReference>
<accession>A0ABQ7FBQ4</accession>
<proteinExistence type="predicted"/>
<keyword evidence="3" id="KW-1185">Reference proteome</keyword>
<feature type="compositionally biased region" description="Low complexity" evidence="1">
    <location>
        <begin position="23"/>
        <end position="35"/>
    </location>
</feature>
<sequence>MSQHQPGPYGEPRQPGPVPGPHGQPQQGQPGYGYPQQPPAGPAPQPGYGYPQPGPNPYAQPQQPGQYTQQPPQPPYGQQLPYGQQPPYGRMPPPPPTGGGSGRGRTVGIVAGAVVAVAAVVGGAVLFTGGDGSGGPDGKGGPGGGPARGEVAPYTLKMPEKLLDGEYSKQPTGADPAKDEGLADKATADRLGVKNAEQATGVYGNSQKQSLYVIGVHGRVDDPEKSVDALFAQIEDQNAQAAAGTETETVTPVTEYSPGGFDGAVMKCKAETGVQGEGESRIKAEVAYCVWGDTSALGIVQHQLTSIAGAEASGKVMTTEELSVETVAVRDEVRVEKK</sequence>
<dbReference type="Proteomes" id="UP000621266">
    <property type="component" value="Unassembled WGS sequence"/>
</dbReference>
<organism evidence="2 3">
    <name type="scientific">Streptomyces lycii</name>
    <dbReference type="NCBI Taxonomy" id="2654337"/>
    <lineage>
        <taxon>Bacteria</taxon>
        <taxon>Bacillati</taxon>
        <taxon>Actinomycetota</taxon>
        <taxon>Actinomycetes</taxon>
        <taxon>Kitasatosporales</taxon>
        <taxon>Streptomycetaceae</taxon>
        <taxon>Streptomyces</taxon>
    </lineage>
</organism>